<dbReference type="Proteomes" id="UP000760494">
    <property type="component" value="Unassembled WGS sequence"/>
</dbReference>
<feature type="compositionally biased region" description="Polar residues" evidence="1">
    <location>
        <begin position="242"/>
        <end position="259"/>
    </location>
</feature>
<feature type="region of interest" description="Disordered" evidence="1">
    <location>
        <begin position="426"/>
        <end position="453"/>
    </location>
</feature>
<evidence type="ECO:0000256" key="1">
    <source>
        <dbReference type="SAM" id="MobiDB-lite"/>
    </source>
</evidence>
<reference evidence="2" key="1">
    <citation type="submission" date="2019-05" db="EMBL/GenBank/DDBJ databases">
        <authorList>
            <person name="Piombo E."/>
        </authorList>
    </citation>
    <scope>NUCLEOTIDE SEQUENCE</scope>
    <source>
        <strain evidence="2">C2S</strain>
    </source>
</reference>
<feature type="region of interest" description="Disordered" evidence="1">
    <location>
        <begin position="242"/>
        <end position="267"/>
    </location>
</feature>
<evidence type="ECO:0000313" key="2">
    <source>
        <dbReference type="EMBL" id="VTT73813.1"/>
    </source>
</evidence>
<proteinExistence type="predicted"/>
<feature type="compositionally biased region" description="Acidic residues" evidence="1">
    <location>
        <begin position="188"/>
        <end position="199"/>
    </location>
</feature>
<protein>
    <submittedName>
        <fullName evidence="2">Uncharacterized protein</fullName>
    </submittedName>
</protein>
<name>A0A9Q9RR54_FUSFU</name>
<dbReference type="EMBL" id="CABFJX010000371">
    <property type="protein sequence ID" value="VTT73813.1"/>
    <property type="molecule type" value="Genomic_DNA"/>
</dbReference>
<accession>A0A9Q9RR54</accession>
<organism evidence="2 3">
    <name type="scientific">Fusarium fujikuroi</name>
    <name type="common">Bakanae and foot rot disease fungus</name>
    <name type="synonym">Gibberella fujikuroi</name>
    <dbReference type="NCBI Taxonomy" id="5127"/>
    <lineage>
        <taxon>Eukaryota</taxon>
        <taxon>Fungi</taxon>
        <taxon>Dikarya</taxon>
        <taxon>Ascomycota</taxon>
        <taxon>Pezizomycotina</taxon>
        <taxon>Sordariomycetes</taxon>
        <taxon>Hypocreomycetidae</taxon>
        <taxon>Hypocreales</taxon>
        <taxon>Nectriaceae</taxon>
        <taxon>Fusarium</taxon>
        <taxon>Fusarium fujikuroi species complex</taxon>
    </lineage>
</organism>
<feature type="region of interest" description="Disordered" evidence="1">
    <location>
        <begin position="164"/>
        <end position="228"/>
    </location>
</feature>
<dbReference type="AlphaFoldDB" id="A0A9Q9RR54"/>
<comment type="caution">
    <text evidence="2">The sequence shown here is derived from an EMBL/GenBank/DDBJ whole genome shotgun (WGS) entry which is preliminary data.</text>
</comment>
<evidence type="ECO:0000313" key="3">
    <source>
        <dbReference type="Proteomes" id="UP000760494"/>
    </source>
</evidence>
<sequence>MTSFNTTAPRKQAPDAISMPAPFVPRNSFTQPIHPQLASLRPSSGGALPVNIQFQIAQLEHLLGAQKLDAQIQKLSHMRIVELNQLLKSQISETKDRLYALNEHLPERRGQQLVRDICHILQDVEEIPNEISLLINEAKWYSTLRNQQNSIQNNISQFVSTMRNQTPTNPWRFRPKGESSSSKWACDYEQEQEDPEVAESSDRHGSSAPLSSTFGLGMDEGEASPSKFSENAPFELCISEETPMSISGENQKNATTSPPATDGHLASGEVQDNLSHKLLLSLTTYESASSPHRLSSQGLCKEAKAKGLCQFLEGLCERLCERYPELGRTGTQLLRELRETGGKASEVLQKTVKTSKGNELTRLHLADQPYTSEDKHRNPSADQLVDSFILFGLNLGRLGCCYVAHEDNSSCTEINLKLINWSKRQEEGCGGPDSTNPPGHARSSSCESWPSADGEEDISFKAFIEVEDDILSIGEDLR</sequence>
<gene>
    <name evidence="2" type="ORF">C2S_9281</name>
</gene>
<feature type="compositionally biased region" description="Polar residues" evidence="1">
    <location>
        <begin position="433"/>
        <end position="448"/>
    </location>
</feature>